<dbReference type="InterPro" id="IPR017871">
    <property type="entry name" value="ABC_transporter-like_CS"/>
</dbReference>
<dbReference type="CDD" id="cd03225">
    <property type="entry name" value="ABC_cobalt_CbiO_domain1"/>
    <property type="match status" value="1"/>
</dbReference>
<feature type="domain" description="ABC transporter" evidence="13">
    <location>
        <begin position="10"/>
        <end position="251"/>
    </location>
</feature>
<comment type="caution">
    <text evidence="14">The sequence shown here is derived from an EMBL/GenBank/DDBJ whole genome shotgun (WGS) entry which is preliminary data.</text>
</comment>
<feature type="transmembrane region" description="Helical" evidence="12">
    <location>
        <begin position="558"/>
        <end position="577"/>
    </location>
</feature>
<dbReference type="Pfam" id="PF02361">
    <property type="entry name" value="CbiQ"/>
    <property type="match status" value="1"/>
</dbReference>
<dbReference type="SMART" id="SM00382">
    <property type="entry name" value="AAA"/>
    <property type="match status" value="1"/>
</dbReference>
<evidence type="ECO:0000256" key="1">
    <source>
        <dbReference type="ARBA" id="ARBA00004141"/>
    </source>
</evidence>
<keyword evidence="9" id="KW-1278">Translocase</keyword>
<dbReference type="Gene3D" id="3.40.50.300">
    <property type="entry name" value="P-loop containing nucleotide triphosphate hydrolases"/>
    <property type="match status" value="1"/>
</dbReference>
<feature type="transmembrane region" description="Helical" evidence="12">
    <location>
        <begin position="433"/>
        <end position="451"/>
    </location>
</feature>
<evidence type="ECO:0000259" key="13">
    <source>
        <dbReference type="PROSITE" id="PS50893"/>
    </source>
</evidence>
<evidence type="ECO:0000256" key="4">
    <source>
        <dbReference type="ARBA" id="ARBA00022448"/>
    </source>
</evidence>
<evidence type="ECO:0000256" key="2">
    <source>
        <dbReference type="ARBA" id="ARBA00004202"/>
    </source>
</evidence>
<dbReference type="InterPro" id="IPR003339">
    <property type="entry name" value="ABC/ECF_trnsptr_transmembrane"/>
</dbReference>
<dbReference type="InterPro" id="IPR003439">
    <property type="entry name" value="ABC_transporter-like_ATP-bd"/>
</dbReference>
<reference evidence="15" key="1">
    <citation type="journal article" date="2019" name="Int. J. Syst. Evol. Microbiol.">
        <title>The Global Catalogue of Microorganisms (GCM) 10K type strain sequencing project: providing services to taxonomists for standard genome sequencing and annotation.</title>
        <authorList>
            <consortium name="The Broad Institute Genomics Platform"/>
            <consortium name="The Broad Institute Genome Sequencing Center for Infectious Disease"/>
            <person name="Wu L."/>
            <person name="Ma J."/>
        </authorList>
    </citation>
    <scope>NUCLEOTIDE SEQUENCE [LARGE SCALE GENOMIC DNA]</scope>
    <source>
        <strain evidence="15">IBRC-M 10987</strain>
    </source>
</reference>
<keyword evidence="6 12" id="KW-0812">Transmembrane</keyword>
<organism evidence="14 15">
    <name type="scientific">Paenibacillus xanthanilyticus</name>
    <dbReference type="NCBI Taxonomy" id="1783531"/>
    <lineage>
        <taxon>Bacteria</taxon>
        <taxon>Bacillati</taxon>
        <taxon>Bacillota</taxon>
        <taxon>Bacilli</taxon>
        <taxon>Bacillales</taxon>
        <taxon>Paenibacillaceae</taxon>
        <taxon>Paenibacillus</taxon>
    </lineage>
</organism>
<evidence type="ECO:0000256" key="10">
    <source>
        <dbReference type="ARBA" id="ARBA00022989"/>
    </source>
</evidence>
<dbReference type="CDD" id="cd16914">
    <property type="entry name" value="EcfT"/>
    <property type="match status" value="1"/>
</dbReference>
<keyword evidence="10 12" id="KW-1133">Transmembrane helix</keyword>
<feature type="transmembrane region" description="Helical" evidence="12">
    <location>
        <begin position="395"/>
        <end position="413"/>
    </location>
</feature>
<keyword evidence="7" id="KW-0547">Nucleotide-binding</keyword>
<proteinExistence type="inferred from homology"/>
<evidence type="ECO:0000256" key="7">
    <source>
        <dbReference type="ARBA" id="ARBA00022741"/>
    </source>
</evidence>
<evidence type="ECO:0000256" key="6">
    <source>
        <dbReference type="ARBA" id="ARBA00022692"/>
    </source>
</evidence>
<evidence type="ECO:0000256" key="9">
    <source>
        <dbReference type="ARBA" id="ARBA00022967"/>
    </source>
</evidence>
<gene>
    <name evidence="14" type="ORF">ACFOZ8_19320</name>
</gene>
<dbReference type="SUPFAM" id="SSF52540">
    <property type="entry name" value="P-loop containing nucleoside triphosphate hydrolases"/>
    <property type="match status" value="1"/>
</dbReference>
<dbReference type="RefSeq" id="WP_377720400.1">
    <property type="nucleotide sequence ID" value="NZ_JBHSAM010000028.1"/>
</dbReference>
<dbReference type="Proteomes" id="UP001595715">
    <property type="component" value="Unassembled WGS sequence"/>
</dbReference>
<comment type="subcellular location">
    <subcellularLocation>
        <location evidence="2">Cell membrane</location>
        <topology evidence="2">Peripheral membrane protein</topology>
    </subcellularLocation>
    <subcellularLocation>
        <location evidence="1">Membrane</location>
        <topology evidence="1">Multi-pass membrane protein</topology>
    </subcellularLocation>
</comment>
<keyword evidence="4" id="KW-0813">Transport</keyword>
<dbReference type="InterPro" id="IPR015856">
    <property type="entry name" value="ABC_transpr_CbiO/EcfA_su"/>
</dbReference>
<keyword evidence="8 14" id="KW-0067">ATP-binding</keyword>
<protein>
    <submittedName>
        <fullName evidence="14">ATP-binding cassette domain-containing protein</fullName>
    </submittedName>
</protein>
<evidence type="ECO:0000256" key="11">
    <source>
        <dbReference type="ARBA" id="ARBA00023136"/>
    </source>
</evidence>
<dbReference type="PANTHER" id="PTHR43553:SF24">
    <property type="entry name" value="ENERGY-COUPLING FACTOR TRANSPORTER ATP-BINDING PROTEIN ECFA1"/>
    <property type="match status" value="1"/>
</dbReference>
<dbReference type="PROSITE" id="PS00211">
    <property type="entry name" value="ABC_TRANSPORTER_1"/>
    <property type="match status" value="1"/>
</dbReference>
<evidence type="ECO:0000256" key="5">
    <source>
        <dbReference type="ARBA" id="ARBA00022475"/>
    </source>
</evidence>
<dbReference type="PROSITE" id="PS50893">
    <property type="entry name" value="ABC_TRANSPORTER_2"/>
    <property type="match status" value="1"/>
</dbReference>
<evidence type="ECO:0000256" key="8">
    <source>
        <dbReference type="ARBA" id="ARBA00022840"/>
    </source>
</evidence>
<dbReference type="Pfam" id="PF00005">
    <property type="entry name" value="ABC_tran"/>
    <property type="match status" value="1"/>
</dbReference>
<keyword evidence="5" id="KW-1003">Cell membrane</keyword>
<dbReference type="PANTHER" id="PTHR43553">
    <property type="entry name" value="HEAVY METAL TRANSPORTER"/>
    <property type="match status" value="1"/>
</dbReference>
<feature type="transmembrane region" description="Helical" evidence="12">
    <location>
        <begin position="364"/>
        <end position="383"/>
    </location>
</feature>
<dbReference type="GO" id="GO:0005524">
    <property type="term" value="F:ATP binding"/>
    <property type="evidence" value="ECO:0007669"/>
    <property type="project" value="UniProtKB-KW"/>
</dbReference>
<sequence length="578" mass="63220">MSSGNNFMSLKIYGIKVNDINYKAEPLNAGGLRLNPGTITVLIGPNGAGKSFLLESIAGLRPESEIAAAFGDDPIWTTKGRRRLLNRAALMKYGYASQSPEEQLIARTVKDELDYALKPYGLSASTIRARTDEALNTVGWDESWLDREPQHMSGGERRRAALACLFAVPAPWLLLDEPTAGLDAAAHVDLARALKQRSAEGQGIVLISHDTDWAIPLADQVLLMGRDRSIRQCAPERLLDHPEWFSECGMAIPEWLNVLGGLRRLGVEVSVGATAEYTAGAASAALKNLSGPAAGFMEIGQEAPAFRYPSARLETSHLSEASAAAIHTTREDERAKSRLTAFDPRSVWLGYVLLSTAILLQKSWPGIAASAAITAVAIVVGRIPLRRWQGAIKAMATFSVTAALVAGLEGGGYGLTWELDGFLASLQSLARPMLVMLLGFGLPIVITPLRLRRALEQTLAVRGQVPRVGQTVILTVTLLLRFVPVLLAEWQRFAKQSLARGKTARFSLRKLPGQLREFVMPFMLALFRIAEQAASALESRGVGRRPYPRVRRTLRWRWKDFALTASCLVLLLLFWRIA</sequence>
<comment type="similarity">
    <text evidence="3">Belongs to the ABC transporter superfamily.</text>
</comment>
<evidence type="ECO:0000256" key="3">
    <source>
        <dbReference type="ARBA" id="ARBA00005417"/>
    </source>
</evidence>
<evidence type="ECO:0000313" key="15">
    <source>
        <dbReference type="Proteomes" id="UP001595715"/>
    </source>
</evidence>
<dbReference type="InterPro" id="IPR003593">
    <property type="entry name" value="AAA+_ATPase"/>
</dbReference>
<keyword evidence="11 12" id="KW-0472">Membrane</keyword>
<dbReference type="InterPro" id="IPR027417">
    <property type="entry name" value="P-loop_NTPase"/>
</dbReference>
<accession>A0ABV8K6Y4</accession>
<evidence type="ECO:0000313" key="14">
    <source>
        <dbReference type="EMBL" id="MFC4101802.1"/>
    </source>
</evidence>
<dbReference type="InterPro" id="IPR050095">
    <property type="entry name" value="ECF_ABC_transporter_ATP-bd"/>
</dbReference>
<evidence type="ECO:0000256" key="12">
    <source>
        <dbReference type="SAM" id="Phobius"/>
    </source>
</evidence>
<name>A0ABV8K6Y4_9BACL</name>
<keyword evidence="15" id="KW-1185">Reference proteome</keyword>
<dbReference type="EMBL" id="JBHSAM010000028">
    <property type="protein sequence ID" value="MFC4101802.1"/>
    <property type="molecule type" value="Genomic_DNA"/>
</dbReference>